<accession>A0AAN9JD19</accession>
<dbReference type="Pfam" id="PF07734">
    <property type="entry name" value="FBA_1"/>
    <property type="match status" value="1"/>
</dbReference>
<dbReference type="InterPro" id="IPR050796">
    <property type="entry name" value="SCF_F-box_component"/>
</dbReference>
<name>A0AAN9JD19_CLITE</name>
<keyword evidence="3" id="KW-1185">Reference proteome</keyword>
<dbReference type="AlphaFoldDB" id="A0AAN9JD19"/>
<evidence type="ECO:0000259" key="1">
    <source>
        <dbReference type="PROSITE" id="PS50181"/>
    </source>
</evidence>
<dbReference type="SUPFAM" id="SSF81383">
    <property type="entry name" value="F-box domain"/>
    <property type="match status" value="1"/>
</dbReference>
<dbReference type="Proteomes" id="UP001359559">
    <property type="component" value="Unassembled WGS sequence"/>
</dbReference>
<dbReference type="CDD" id="cd22157">
    <property type="entry name" value="F-box_AtFBW1-like"/>
    <property type="match status" value="1"/>
</dbReference>
<dbReference type="PANTHER" id="PTHR31672:SF13">
    <property type="entry name" value="F-BOX PROTEIN CPR30-LIKE"/>
    <property type="match status" value="1"/>
</dbReference>
<reference evidence="2 3" key="1">
    <citation type="submission" date="2024-01" db="EMBL/GenBank/DDBJ databases">
        <title>The genomes of 5 underutilized Papilionoideae crops provide insights into root nodulation and disease resistance.</title>
        <authorList>
            <person name="Yuan L."/>
        </authorList>
    </citation>
    <scope>NUCLEOTIDE SEQUENCE [LARGE SCALE GENOMIC DNA]</scope>
    <source>
        <strain evidence="2">LY-2023</strain>
        <tissue evidence="2">Leaf</tissue>
    </source>
</reference>
<gene>
    <name evidence="2" type="ORF">RJT34_18453</name>
</gene>
<dbReference type="EMBL" id="JAYKXN010000004">
    <property type="protein sequence ID" value="KAK7295543.1"/>
    <property type="molecule type" value="Genomic_DNA"/>
</dbReference>
<dbReference type="PROSITE" id="PS50181">
    <property type="entry name" value="FBOX"/>
    <property type="match status" value="1"/>
</dbReference>
<dbReference type="InterPro" id="IPR006527">
    <property type="entry name" value="F-box-assoc_dom_typ1"/>
</dbReference>
<evidence type="ECO:0000313" key="2">
    <source>
        <dbReference type="EMBL" id="KAK7295543.1"/>
    </source>
</evidence>
<dbReference type="PANTHER" id="PTHR31672">
    <property type="entry name" value="BNACNNG10540D PROTEIN"/>
    <property type="match status" value="1"/>
</dbReference>
<dbReference type="Gene3D" id="1.20.1280.50">
    <property type="match status" value="1"/>
</dbReference>
<dbReference type="InterPro" id="IPR017451">
    <property type="entry name" value="F-box-assoc_interact_dom"/>
</dbReference>
<dbReference type="InterPro" id="IPR001810">
    <property type="entry name" value="F-box_dom"/>
</dbReference>
<dbReference type="NCBIfam" id="TIGR01640">
    <property type="entry name" value="F_box_assoc_1"/>
    <property type="match status" value="1"/>
</dbReference>
<protein>
    <recommendedName>
        <fullName evidence="1">F-box domain-containing protein</fullName>
    </recommendedName>
</protein>
<feature type="domain" description="F-box" evidence="1">
    <location>
        <begin position="2"/>
        <end position="47"/>
    </location>
</feature>
<sequence>MEEKSVTFPQDLIENILSRLPVRSLLRFKCVCKSWLSLISDPQFAKLHFDLAASPTHRLLHKLPRQRSIQSRDIQVPFDQDSSLVNLFLPPPPSHEGYLEILGCQRGLVLLIYHTRDLVLWNPSTGLRKRISHSPPDAIRCPPHCAGFHGFGYDAATDDYFVVFMRLYFLIESSCPVRSTEVEFFSLKTNSWNCVKFQGLYDEIKQEFKAGVLVNGAIHWLVLPVHSHLPAIVAFDWTEQSFYEIPPPPTDYLTLDEFAAFPKPRVMGGYLAVCYPGYRMEVDVIEIWVMKEYRVRSSWTKTLVVSASLNFVPGAFSPMCYTKGGGIFGTFGPGWLVKFDDKGELIEELRYPVAMELEARNLHNAIYRESLLPPPSE</sequence>
<dbReference type="InterPro" id="IPR036047">
    <property type="entry name" value="F-box-like_dom_sf"/>
</dbReference>
<dbReference type="Pfam" id="PF00646">
    <property type="entry name" value="F-box"/>
    <property type="match status" value="1"/>
</dbReference>
<dbReference type="SMART" id="SM00256">
    <property type="entry name" value="FBOX"/>
    <property type="match status" value="1"/>
</dbReference>
<evidence type="ECO:0000313" key="3">
    <source>
        <dbReference type="Proteomes" id="UP001359559"/>
    </source>
</evidence>
<proteinExistence type="predicted"/>
<organism evidence="2 3">
    <name type="scientific">Clitoria ternatea</name>
    <name type="common">Butterfly pea</name>
    <dbReference type="NCBI Taxonomy" id="43366"/>
    <lineage>
        <taxon>Eukaryota</taxon>
        <taxon>Viridiplantae</taxon>
        <taxon>Streptophyta</taxon>
        <taxon>Embryophyta</taxon>
        <taxon>Tracheophyta</taxon>
        <taxon>Spermatophyta</taxon>
        <taxon>Magnoliopsida</taxon>
        <taxon>eudicotyledons</taxon>
        <taxon>Gunneridae</taxon>
        <taxon>Pentapetalae</taxon>
        <taxon>rosids</taxon>
        <taxon>fabids</taxon>
        <taxon>Fabales</taxon>
        <taxon>Fabaceae</taxon>
        <taxon>Papilionoideae</taxon>
        <taxon>50 kb inversion clade</taxon>
        <taxon>NPAAA clade</taxon>
        <taxon>indigoferoid/millettioid clade</taxon>
        <taxon>Phaseoleae</taxon>
        <taxon>Clitoria</taxon>
    </lineage>
</organism>
<comment type="caution">
    <text evidence="2">The sequence shown here is derived from an EMBL/GenBank/DDBJ whole genome shotgun (WGS) entry which is preliminary data.</text>
</comment>